<keyword evidence="6" id="KW-1185">Reference proteome</keyword>
<keyword evidence="3" id="KW-0812">Transmembrane</keyword>
<proteinExistence type="inferred from homology"/>
<evidence type="ECO:0000256" key="1">
    <source>
        <dbReference type="ARBA" id="ARBA00006865"/>
    </source>
</evidence>
<dbReference type="AlphaFoldDB" id="A0A1M2W4M2"/>
<feature type="region of interest" description="Disordered" evidence="2">
    <location>
        <begin position="1"/>
        <end position="209"/>
    </location>
</feature>
<dbReference type="InterPro" id="IPR050546">
    <property type="entry name" value="Glycosyl_Hydrlase_16"/>
</dbReference>
<feature type="transmembrane region" description="Helical" evidence="3">
    <location>
        <begin position="444"/>
        <end position="466"/>
    </location>
</feature>
<dbReference type="GO" id="GO:0004553">
    <property type="term" value="F:hydrolase activity, hydrolyzing O-glycosyl compounds"/>
    <property type="evidence" value="ECO:0007669"/>
    <property type="project" value="InterPro"/>
</dbReference>
<dbReference type="GO" id="GO:0005975">
    <property type="term" value="P:carbohydrate metabolic process"/>
    <property type="evidence" value="ECO:0007669"/>
    <property type="project" value="InterPro"/>
</dbReference>
<dbReference type="InterPro" id="IPR013320">
    <property type="entry name" value="ConA-like_dom_sf"/>
</dbReference>
<evidence type="ECO:0000313" key="6">
    <source>
        <dbReference type="Proteomes" id="UP000184267"/>
    </source>
</evidence>
<dbReference type="Proteomes" id="UP000184267">
    <property type="component" value="Unassembled WGS sequence"/>
</dbReference>
<feature type="region of interest" description="Disordered" evidence="2">
    <location>
        <begin position="350"/>
        <end position="374"/>
    </location>
</feature>
<organism evidence="5 6">
    <name type="scientific">Trametes pubescens</name>
    <name type="common">White-rot fungus</name>
    <dbReference type="NCBI Taxonomy" id="154538"/>
    <lineage>
        <taxon>Eukaryota</taxon>
        <taxon>Fungi</taxon>
        <taxon>Dikarya</taxon>
        <taxon>Basidiomycota</taxon>
        <taxon>Agaricomycotina</taxon>
        <taxon>Agaricomycetes</taxon>
        <taxon>Polyporales</taxon>
        <taxon>Polyporaceae</taxon>
        <taxon>Trametes</taxon>
    </lineage>
</organism>
<dbReference type="InterPro" id="IPR000757">
    <property type="entry name" value="Beta-glucanase-like"/>
</dbReference>
<protein>
    <submittedName>
        <fullName evidence="5">Beta-1,3-glucan-binding protein</fullName>
    </submittedName>
</protein>
<dbReference type="SUPFAM" id="SSF49899">
    <property type="entry name" value="Concanavalin A-like lectins/glucanases"/>
    <property type="match status" value="1"/>
</dbReference>
<reference evidence="5 6" key="1">
    <citation type="submission" date="2016-10" db="EMBL/GenBank/DDBJ databases">
        <title>Genome sequence of the basidiomycete white-rot fungus Trametes pubescens.</title>
        <authorList>
            <person name="Makela M.R."/>
            <person name="Granchi Z."/>
            <person name="Peng M."/>
            <person name="De Vries R.P."/>
            <person name="Grigoriev I."/>
            <person name="Riley R."/>
            <person name="Hilden K."/>
        </authorList>
    </citation>
    <scope>NUCLEOTIDE SEQUENCE [LARGE SCALE GENOMIC DNA]</scope>
    <source>
        <strain evidence="5 6">FBCC735</strain>
    </source>
</reference>
<evidence type="ECO:0000256" key="2">
    <source>
        <dbReference type="SAM" id="MobiDB-lite"/>
    </source>
</evidence>
<feature type="region of interest" description="Disordered" evidence="2">
    <location>
        <begin position="231"/>
        <end position="251"/>
    </location>
</feature>
<dbReference type="OMA" id="ARMSTIN"/>
<dbReference type="PROSITE" id="PS51762">
    <property type="entry name" value="GH16_2"/>
    <property type="match status" value="1"/>
</dbReference>
<dbReference type="Pfam" id="PF00722">
    <property type="entry name" value="Glyco_hydro_16"/>
    <property type="match status" value="1"/>
</dbReference>
<dbReference type="PANTHER" id="PTHR10963">
    <property type="entry name" value="GLYCOSYL HYDROLASE-RELATED"/>
    <property type="match status" value="1"/>
</dbReference>
<feature type="compositionally biased region" description="Low complexity" evidence="2">
    <location>
        <begin position="129"/>
        <end position="150"/>
    </location>
</feature>
<comment type="caution">
    <text evidence="5">The sequence shown here is derived from an EMBL/GenBank/DDBJ whole genome shotgun (WGS) entry which is preliminary data.</text>
</comment>
<gene>
    <name evidence="5" type="ORF">TRAPUB_8601</name>
</gene>
<feature type="compositionally biased region" description="Low complexity" evidence="2">
    <location>
        <begin position="21"/>
        <end position="37"/>
    </location>
</feature>
<dbReference type="EMBL" id="MNAD01000234">
    <property type="protein sequence ID" value="OJT14807.1"/>
    <property type="molecule type" value="Genomic_DNA"/>
</dbReference>
<feature type="compositionally biased region" description="Low complexity" evidence="2">
    <location>
        <begin position="91"/>
        <end position="114"/>
    </location>
</feature>
<keyword evidence="3" id="KW-0472">Membrane</keyword>
<feature type="domain" description="GH16" evidence="4">
    <location>
        <begin position="473"/>
        <end position="805"/>
    </location>
</feature>
<evidence type="ECO:0000256" key="3">
    <source>
        <dbReference type="SAM" id="Phobius"/>
    </source>
</evidence>
<comment type="similarity">
    <text evidence="1">Belongs to the glycosyl hydrolase 16 family.</text>
</comment>
<accession>A0A1M2W4M2</accession>
<keyword evidence="3" id="KW-1133">Transmembrane helix</keyword>
<dbReference type="PANTHER" id="PTHR10963:SF55">
    <property type="entry name" value="GLYCOSIDE HYDROLASE FAMILY 16 PROTEIN"/>
    <property type="match status" value="1"/>
</dbReference>
<sequence length="811" mass="87086">MYRKKDANGRTAYSSADAYRALHSAPSANSHSNSGHNDSSEDETNLRSPVPTVTPIAAAFSRRRSSDASGSAAPLSPPKPFFLGDERNSWSSENNSVNDQSDSDSPPAPASSGIAGVGAGAAARTSNARGPSSRSRTSTSQTQTQPVSPSNPRIRARNHRRRSSIANEYTPEAEAEDVTAAVPRRSSVTSTTSPVAQANPFDTPTGSVYGMPAGAAPPAVAGVRAPPSAFPFLSHPGNPDPGTPIPGVGRRSSLDSIRAREAAQAAQAGLPRSPGYGTTYPVGAGAAGYGLISPGQGEYEGDLGRPYAPFMEHGVPSREGSSTPPSPMASQNNLYRNSAAAAMAGSSSALNQNFGQDGGIPRTNSSPAINMRAPFLSPASRPSSSLWAPPSYPYPYPPTGTNASFTALPRKAKPLMPSSRLPEKLTAEEKPWLKQRDCRDRASWWLTFFAMFIGVGGAAVLCFFGYTSVHLLKDSDICIVMDENFDDLDLTTRWQRDVELGGFGNGEFQMTTDSSDNLYVQDGQLYIMPTFTSDKIGRDAVLDGGSVDLGDACTTSNKTACSVKSDKSQKNAIQPVQSARISTMNSTSIAYGKIEVRAKIPRGDWLWPAIWMLPKDNKYGAWPMSGEIDLMEARGNAASYTAQGVNFIRASLNYGVLQTVQTHIFGWWSQKQSSFDKDFHVYSMEWTPDWMRFYVDSRLQAMMNLKITGKGGKDFFKRGNYPATATNGSAVAVVVQDIWSQAGGSAAAPFDQEFYLIIDLAVGGTSGWFPDNIGGKMWFDGSRDAMWDFASAQDTWAATWPDDANDRAFRM</sequence>
<dbReference type="Gene3D" id="2.60.120.200">
    <property type="match status" value="1"/>
</dbReference>
<evidence type="ECO:0000259" key="4">
    <source>
        <dbReference type="PROSITE" id="PS51762"/>
    </source>
</evidence>
<evidence type="ECO:0000313" key="5">
    <source>
        <dbReference type="EMBL" id="OJT14807.1"/>
    </source>
</evidence>
<feature type="compositionally biased region" description="Basic residues" evidence="2">
    <location>
        <begin position="154"/>
        <end position="163"/>
    </location>
</feature>
<feature type="compositionally biased region" description="Low complexity" evidence="2">
    <location>
        <begin position="182"/>
        <end position="195"/>
    </location>
</feature>
<dbReference type="STRING" id="154538.A0A1M2W4M2"/>
<dbReference type="OrthoDB" id="4781at2759"/>
<name>A0A1M2W4M2_TRAPU</name>